<dbReference type="InterPro" id="IPR047729">
    <property type="entry name" value="Sce7726-like"/>
</dbReference>
<dbReference type="NCBIfam" id="NF033832">
    <property type="entry name" value="sce7726_fam"/>
    <property type="match status" value="1"/>
</dbReference>
<dbReference type="STRING" id="1122155.SAMN02745158_03320"/>
<dbReference type="Proteomes" id="UP000184245">
    <property type="component" value="Unassembled WGS sequence"/>
</dbReference>
<reference evidence="1 2" key="1">
    <citation type="submission" date="2016-11" db="EMBL/GenBank/DDBJ databases">
        <authorList>
            <person name="Jaros S."/>
            <person name="Januszkiewicz K."/>
            <person name="Wedrychowicz H."/>
        </authorList>
    </citation>
    <scope>NUCLEOTIDE SEQUENCE [LARGE SCALE GENOMIC DNA]</scope>
    <source>
        <strain evidence="1 2">DSM 17459</strain>
    </source>
</reference>
<dbReference type="RefSeq" id="WP_072853749.1">
    <property type="nucleotide sequence ID" value="NZ_FQVI01000022.1"/>
</dbReference>
<name>A0A1M5AT45_9CLOT</name>
<protein>
    <recommendedName>
        <fullName evidence="3">Sce7726 family protein</fullName>
    </recommendedName>
</protein>
<organism evidence="1 2">
    <name type="scientific">Lactonifactor longoviformis DSM 17459</name>
    <dbReference type="NCBI Taxonomy" id="1122155"/>
    <lineage>
        <taxon>Bacteria</taxon>
        <taxon>Bacillati</taxon>
        <taxon>Bacillota</taxon>
        <taxon>Clostridia</taxon>
        <taxon>Eubacteriales</taxon>
        <taxon>Clostridiaceae</taxon>
        <taxon>Lactonifactor</taxon>
    </lineage>
</organism>
<accession>A0A1M5AT45</accession>
<dbReference type="AlphaFoldDB" id="A0A1M5AT45"/>
<gene>
    <name evidence="1" type="ORF">SAMN02745158_03320</name>
</gene>
<proteinExistence type="predicted"/>
<dbReference type="OrthoDB" id="128875at2"/>
<sequence length="207" mass="24340">MLYDKDLREPLFDYLEGYFGKVRILEEKQIGKSRADIVMVMEKALVGIEIKSDADTYARLAGQVKDYDLFFDYNIVVTGTTHGIHIKEHVPEWWGIITAEEADNSIDFYMYRKMQANKGVSLKKQLSLLWRPELAHIQNLNGMAKYKEKSKKFVIEKIGEKIPAEILKPQMSEELFERDYNLIAEQIREFRVQESRNALRIRKKSSW</sequence>
<evidence type="ECO:0000313" key="2">
    <source>
        <dbReference type="Proteomes" id="UP000184245"/>
    </source>
</evidence>
<evidence type="ECO:0000313" key="1">
    <source>
        <dbReference type="EMBL" id="SHF33409.1"/>
    </source>
</evidence>
<keyword evidence="2" id="KW-1185">Reference proteome</keyword>
<dbReference type="EMBL" id="FQVI01000022">
    <property type="protein sequence ID" value="SHF33409.1"/>
    <property type="molecule type" value="Genomic_DNA"/>
</dbReference>
<evidence type="ECO:0008006" key="3">
    <source>
        <dbReference type="Google" id="ProtNLM"/>
    </source>
</evidence>